<accession>A0A4C1XUJ9</accession>
<gene>
    <name evidence="1" type="ORF">EVAR_85145_1</name>
</gene>
<organism evidence="1 2">
    <name type="scientific">Eumeta variegata</name>
    <name type="common">Bagworm moth</name>
    <name type="synonym">Eumeta japonica</name>
    <dbReference type="NCBI Taxonomy" id="151549"/>
    <lineage>
        <taxon>Eukaryota</taxon>
        <taxon>Metazoa</taxon>
        <taxon>Ecdysozoa</taxon>
        <taxon>Arthropoda</taxon>
        <taxon>Hexapoda</taxon>
        <taxon>Insecta</taxon>
        <taxon>Pterygota</taxon>
        <taxon>Neoptera</taxon>
        <taxon>Endopterygota</taxon>
        <taxon>Lepidoptera</taxon>
        <taxon>Glossata</taxon>
        <taxon>Ditrysia</taxon>
        <taxon>Tineoidea</taxon>
        <taxon>Psychidae</taxon>
        <taxon>Oiketicinae</taxon>
        <taxon>Eumeta</taxon>
    </lineage>
</organism>
<name>A0A4C1XUJ9_EUMVA</name>
<evidence type="ECO:0000313" key="1">
    <source>
        <dbReference type="EMBL" id="GBP65877.1"/>
    </source>
</evidence>
<keyword evidence="2" id="KW-1185">Reference proteome</keyword>
<evidence type="ECO:0000313" key="2">
    <source>
        <dbReference type="Proteomes" id="UP000299102"/>
    </source>
</evidence>
<comment type="caution">
    <text evidence="1">The sequence shown here is derived from an EMBL/GenBank/DDBJ whole genome shotgun (WGS) entry which is preliminary data.</text>
</comment>
<dbReference type="OrthoDB" id="411823at2759"/>
<sequence length="84" mass="9139">MSRTGVIRISNTEIALVDEIRLLGLTINKRLTFTPHVVKACKKAANIDKGIARAANATWGLSPEIVRTIYVAVIEPIVMYASCA</sequence>
<protein>
    <submittedName>
        <fullName evidence="1">115 kDa protein in type-1 retrotransposable element R1DM</fullName>
    </submittedName>
</protein>
<proteinExistence type="predicted"/>
<dbReference type="AlphaFoldDB" id="A0A4C1XUJ9"/>
<reference evidence="1 2" key="1">
    <citation type="journal article" date="2019" name="Commun. Biol.">
        <title>The bagworm genome reveals a unique fibroin gene that provides high tensile strength.</title>
        <authorList>
            <person name="Kono N."/>
            <person name="Nakamura H."/>
            <person name="Ohtoshi R."/>
            <person name="Tomita M."/>
            <person name="Numata K."/>
            <person name="Arakawa K."/>
        </authorList>
    </citation>
    <scope>NUCLEOTIDE SEQUENCE [LARGE SCALE GENOMIC DNA]</scope>
</reference>
<dbReference type="Proteomes" id="UP000299102">
    <property type="component" value="Unassembled WGS sequence"/>
</dbReference>
<dbReference type="EMBL" id="BGZK01000941">
    <property type="protein sequence ID" value="GBP65877.1"/>
    <property type="molecule type" value="Genomic_DNA"/>
</dbReference>